<sequence length="542" mass="63481">MRHRRKPKNSEDRRELNELKLEDIPVVRNFPSVFPEDLSSLPPSREVEFRIDLIPEAMPVAKLPYRLAPTKTRFIANFLKIAKPLTLLAQKDKKFEWGEEQGKANLVADALSNKEWMKPRQTQAISMKIHSNIKNRILEAQSEASKNVNTSTEMLRALDKQSERLDNNGLYFVERIWVPVYGNLRTLIMNKAYTTKYSVHPGADKMYYDLRDLYWWPRMKKDIALYVSMCLTCSKVKAEHQKPSGLLQQPEIPKWKWENITMDFIVKLPRTSSRHDAIWVIVDRLTKSAHFQAVREDFKIEKLARLYIKEIVARHSVPVSIISDRDSHFTSRLAIATESIRNATGSEILTYQVGESKIIRPEIIQETTDKIVQIKERLKTTRDRQKSYADHRRKSLEFSVGDKVLLKVSPRKGVVRFGKRSKLSTRYVGPFEIVERVGPVAYRLRLPQELVGIHDTFHASNLKKCLADVNLHVPLEEIRIDDKLRFVEEPIEIMDREVKKLKRSWIRIVKVRWNSRRAPEFTWEREDKMKRKYPQLFASATA</sequence>
<keyword evidence="3" id="KW-0548">Nucleotidyltransferase</keyword>
<feature type="domain" description="Tf2-1-like SH3-like" evidence="2">
    <location>
        <begin position="401"/>
        <end position="465"/>
    </location>
</feature>
<dbReference type="EMBL" id="BQNB010011973">
    <property type="protein sequence ID" value="GJS97560.1"/>
    <property type="molecule type" value="Genomic_DNA"/>
</dbReference>
<dbReference type="PANTHER" id="PTHR45835:SF99">
    <property type="entry name" value="CHROMO DOMAIN-CONTAINING PROTEIN-RELATED"/>
    <property type="match status" value="1"/>
</dbReference>
<comment type="caution">
    <text evidence="3">The sequence shown here is derived from an EMBL/GenBank/DDBJ whole genome shotgun (WGS) entry which is preliminary data.</text>
</comment>
<reference evidence="3" key="2">
    <citation type="submission" date="2022-01" db="EMBL/GenBank/DDBJ databases">
        <authorList>
            <person name="Yamashiro T."/>
            <person name="Shiraishi A."/>
            <person name="Satake H."/>
            <person name="Nakayama K."/>
        </authorList>
    </citation>
    <scope>NUCLEOTIDE SEQUENCE</scope>
</reference>
<dbReference type="PANTHER" id="PTHR45835">
    <property type="entry name" value="YALI0A06105P"/>
    <property type="match status" value="1"/>
</dbReference>
<keyword evidence="4" id="KW-1185">Reference proteome</keyword>
<dbReference type="InterPro" id="IPR012337">
    <property type="entry name" value="RNaseH-like_sf"/>
</dbReference>
<evidence type="ECO:0000259" key="1">
    <source>
        <dbReference type="Pfam" id="PF17921"/>
    </source>
</evidence>
<feature type="domain" description="Integrase zinc-binding" evidence="1">
    <location>
        <begin position="183"/>
        <end position="238"/>
    </location>
</feature>
<dbReference type="Gene3D" id="1.10.340.70">
    <property type="match status" value="1"/>
</dbReference>
<name>A0ABQ5A4J4_9ASTR</name>
<dbReference type="Gene3D" id="3.30.420.10">
    <property type="entry name" value="Ribonuclease H-like superfamily/Ribonuclease H"/>
    <property type="match status" value="1"/>
</dbReference>
<accession>A0ABQ5A4J4</accession>
<proteinExistence type="predicted"/>
<dbReference type="SUPFAM" id="SSF53098">
    <property type="entry name" value="Ribonuclease H-like"/>
    <property type="match status" value="1"/>
</dbReference>
<dbReference type="GO" id="GO:0003964">
    <property type="term" value="F:RNA-directed DNA polymerase activity"/>
    <property type="evidence" value="ECO:0007669"/>
    <property type="project" value="UniProtKB-KW"/>
</dbReference>
<gene>
    <name evidence="3" type="ORF">Tco_0804528</name>
</gene>
<dbReference type="Proteomes" id="UP001151760">
    <property type="component" value="Unassembled WGS sequence"/>
</dbReference>
<reference evidence="3" key="1">
    <citation type="journal article" date="2022" name="Int. J. Mol. Sci.">
        <title>Draft Genome of Tanacetum Coccineum: Genomic Comparison of Closely Related Tanacetum-Family Plants.</title>
        <authorList>
            <person name="Yamashiro T."/>
            <person name="Shiraishi A."/>
            <person name="Nakayama K."/>
            <person name="Satake H."/>
        </authorList>
    </citation>
    <scope>NUCLEOTIDE SEQUENCE</scope>
</reference>
<keyword evidence="3" id="KW-0808">Transferase</keyword>
<dbReference type="Pfam" id="PF17921">
    <property type="entry name" value="Integrase_H2C2"/>
    <property type="match status" value="1"/>
</dbReference>
<dbReference type="InterPro" id="IPR041588">
    <property type="entry name" value="Integrase_H2C2"/>
</dbReference>
<evidence type="ECO:0000259" key="2">
    <source>
        <dbReference type="Pfam" id="PF24626"/>
    </source>
</evidence>
<evidence type="ECO:0000313" key="4">
    <source>
        <dbReference type="Proteomes" id="UP001151760"/>
    </source>
</evidence>
<keyword evidence="3" id="KW-0695">RNA-directed DNA polymerase</keyword>
<protein>
    <submittedName>
        <fullName evidence="3">Reverse transcriptase domain-containing protein</fullName>
    </submittedName>
</protein>
<dbReference type="InterPro" id="IPR036397">
    <property type="entry name" value="RNaseH_sf"/>
</dbReference>
<organism evidence="3 4">
    <name type="scientific">Tanacetum coccineum</name>
    <dbReference type="NCBI Taxonomy" id="301880"/>
    <lineage>
        <taxon>Eukaryota</taxon>
        <taxon>Viridiplantae</taxon>
        <taxon>Streptophyta</taxon>
        <taxon>Embryophyta</taxon>
        <taxon>Tracheophyta</taxon>
        <taxon>Spermatophyta</taxon>
        <taxon>Magnoliopsida</taxon>
        <taxon>eudicotyledons</taxon>
        <taxon>Gunneridae</taxon>
        <taxon>Pentapetalae</taxon>
        <taxon>asterids</taxon>
        <taxon>campanulids</taxon>
        <taxon>Asterales</taxon>
        <taxon>Asteraceae</taxon>
        <taxon>Asteroideae</taxon>
        <taxon>Anthemideae</taxon>
        <taxon>Anthemidinae</taxon>
        <taxon>Tanacetum</taxon>
    </lineage>
</organism>
<dbReference type="InterPro" id="IPR056924">
    <property type="entry name" value="SH3_Tf2-1"/>
</dbReference>
<evidence type="ECO:0000313" key="3">
    <source>
        <dbReference type="EMBL" id="GJS97560.1"/>
    </source>
</evidence>
<dbReference type="Pfam" id="PF24626">
    <property type="entry name" value="SH3_Tf2-1"/>
    <property type="match status" value="1"/>
</dbReference>